<protein>
    <submittedName>
        <fullName evidence="5">TSA: Wollemia nobilis Ref_Wollemi_Transcript_18910_1268 transcribed RNA sequence</fullName>
    </submittedName>
</protein>
<dbReference type="GO" id="GO:0016042">
    <property type="term" value="P:lipid catabolic process"/>
    <property type="evidence" value="ECO:0007669"/>
    <property type="project" value="UniProtKB-KW"/>
</dbReference>
<dbReference type="EMBL" id="GCHU01018787">
    <property type="protein sequence ID" value="JAG86136.1"/>
    <property type="molecule type" value="Transcribed_RNA"/>
</dbReference>
<accession>A0A0C9RI38</accession>
<dbReference type="PANTHER" id="PTHR45648:SF106">
    <property type="entry name" value="ANTHER-SPECIFIC PROLINE-RICH PROTEIN APG"/>
    <property type="match status" value="1"/>
</dbReference>
<reference evidence="5" key="1">
    <citation type="submission" date="2015-02" db="EMBL/GenBank/DDBJ databases">
        <title>A transcriptome of Wollemia nobilis - a relic of Gondwana.</title>
        <authorList>
            <person name="Chia J.Y."/>
            <person name="Leong Y.S."/>
            <person name="Abdul Karim S."/>
            <person name="Wan Azmi N."/>
            <person name="Hercus R."/>
            <person name="Croft L."/>
        </authorList>
    </citation>
    <scope>NUCLEOTIDE SEQUENCE</scope>
    <source>
        <strain evidence="5">MaeBrown</strain>
        <tissue evidence="5">Leaf</tissue>
    </source>
</reference>
<proteinExistence type="inferred from homology"/>
<name>A0A0C9RI38_9CONI</name>
<organism evidence="5">
    <name type="scientific">Wollemia nobilis</name>
    <dbReference type="NCBI Taxonomy" id="56998"/>
    <lineage>
        <taxon>Eukaryota</taxon>
        <taxon>Viridiplantae</taxon>
        <taxon>Streptophyta</taxon>
        <taxon>Embryophyta</taxon>
        <taxon>Tracheophyta</taxon>
        <taxon>Spermatophyta</taxon>
        <taxon>Pinopsida</taxon>
        <taxon>Pinidae</taxon>
        <taxon>Conifers II</taxon>
        <taxon>Araucariales</taxon>
        <taxon>Araucariaceae</taxon>
        <taxon>Wollemia</taxon>
    </lineage>
</organism>
<dbReference type="InterPro" id="IPR051058">
    <property type="entry name" value="GDSL_Est/Lipase"/>
</dbReference>
<evidence type="ECO:0000313" key="5">
    <source>
        <dbReference type="EMBL" id="JAG86136.1"/>
    </source>
</evidence>
<evidence type="ECO:0000256" key="1">
    <source>
        <dbReference type="ARBA" id="ARBA00008668"/>
    </source>
</evidence>
<dbReference type="Gene3D" id="3.40.50.1110">
    <property type="entry name" value="SGNH hydrolase"/>
    <property type="match status" value="1"/>
</dbReference>
<dbReference type="Pfam" id="PF00657">
    <property type="entry name" value="Lipase_GDSL"/>
    <property type="match status" value="1"/>
</dbReference>
<feature type="chain" id="PRO_5002218988" evidence="4">
    <location>
        <begin position="28"/>
        <end position="362"/>
    </location>
</feature>
<dbReference type="InterPro" id="IPR035669">
    <property type="entry name" value="SGNH_plant_lipase-like"/>
</dbReference>
<keyword evidence="2" id="KW-0378">Hydrolase</keyword>
<dbReference type="CDD" id="cd01837">
    <property type="entry name" value="SGNH_plant_lipase_like"/>
    <property type="match status" value="1"/>
</dbReference>
<dbReference type="AlphaFoldDB" id="A0A0C9RI38"/>
<dbReference type="GO" id="GO:0016788">
    <property type="term" value="F:hydrolase activity, acting on ester bonds"/>
    <property type="evidence" value="ECO:0007669"/>
    <property type="project" value="InterPro"/>
</dbReference>
<keyword evidence="3" id="KW-0442">Lipid degradation</keyword>
<evidence type="ECO:0000256" key="3">
    <source>
        <dbReference type="ARBA" id="ARBA00022963"/>
    </source>
</evidence>
<evidence type="ECO:0000256" key="4">
    <source>
        <dbReference type="SAM" id="SignalP"/>
    </source>
</evidence>
<comment type="similarity">
    <text evidence="1">Belongs to the 'GDSL' lipolytic enzyme family.</text>
</comment>
<feature type="signal peptide" evidence="4">
    <location>
        <begin position="1"/>
        <end position="27"/>
    </location>
</feature>
<dbReference type="InterPro" id="IPR036514">
    <property type="entry name" value="SGNH_hydro_sf"/>
</dbReference>
<keyword evidence="3" id="KW-0443">Lipid metabolism</keyword>
<dbReference type="SUPFAM" id="SSF52266">
    <property type="entry name" value="SGNH hydrolase"/>
    <property type="match status" value="1"/>
</dbReference>
<dbReference type="InterPro" id="IPR001087">
    <property type="entry name" value="GDSL"/>
</dbReference>
<evidence type="ECO:0000256" key="2">
    <source>
        <dbReference type="ARBA" id="ARBA00022801"/>
    </source>
</evidence>
<sequence>MPSMAVTAMWKTAVVLVVTLLASELHAQQLVPALFIFGDSLVDVGNNNHIKLSAIKANFPHNGVDYSGRKATGRFSNGRNSADFLAQKLGLAGSPPPYLALEGHNNSIVQGVNFASGGAGILDENSRGSISVNKQVQYFATVYGNLAAQLGSAKAQNLVAKSLFTVVIGSNDLFSYSKSNSNLKAKYNPEQYINLLVSTLKGQLQRIYNLGARRLVSVGLGPVGCCPSQRSQKSKTGDCIAEVNDLALKFNGAVKSMLEDLGSNLHGLKYSLCKTYGLLSSYIQNPSKYGFTDVADACCGAGKQNARIACLPVVTYCSNRSEYVFWDLYHPTEIVSKMLTDTFFDGSTDQVSPVNVRQLVSS</sequence>
<dbReference type="PANTHER" id="PTHR45648">
    <property type="entry name" value="GDSL LIPASE/ACYLHYDROLASE FAMILY PROTEIN (AFU_ORTHOLOGUE AFUA_4G14700)"/>
    <property type="match status" value="1"/>
</dbReference>
<keyword evidence="4" id="KW-0732">Signal</keyword>